<sequence length="216" mass="25474">MLKTWSLRIIMWQSNPKCWCVLEFGKNKQCTIVQRSFRRIHHTNKLSYKSILEWCNNFIERKGHSGCPGVPENVIERVRDNYLRSPKKSKRRCSQKLQLLQRTVCKILCKCLRFTPDKLQLVHQLYCKFYLIVQELMENYPDLLSKIIFSDEAPFHLSGKMNKHSVRIWGTQRNEFERKSPKVNVFCAVTERAVYEPFFFEGLSITGSTVALMFAG</sequence>
<dbReference type="PANTHER" id="PTHR47326">
    <property type="entry name" value="TRANSPOSABLE ELEMENT TC3 TRANSPOSASE-LIKE PROTEIN"/>
    <property type="match status" value="1"/>
</dbReference>
<dbReference type="PANTHER" id="PTHR47326:SF1">
    <property type="entry name" value="HTH PSQ-TYPE DOMAIN-CONTAINING PROTEIN"/>
    <property type="match status" value="1"/>
</dbReference>
<dbReference type="GO" id="GO:0003676">
    <property type="term" value="F:nucleic acid binding"/>
    <property type="evidence" value="ECO:0007669"/>
    <property type="project" value="InterPro"/>
</dbReference>
<accession>A0AAV4A377</accession>
<dbReference type="EMBL" id="BLXT01003199">
    <property type="protein sequence ID" value="GFO01108.1"/>
    <property type="molecule type" value="Genomic_DNA"/>
</dbReference>
<comment type="caution">
    <text evidence="1">The sequence shown here is derived from an EMBL/GenBank/DDBJ whole genome shotgun (WGS) entry which is preliminary data.</text>
</comment>
<proteinExistence type="predicted"/>
<protein>
    <recommendedName>
        <fullName evidence="3">DUF4817 domain-containing protein</fullName>
    </recommendedName>
</protein>
<dbReference type="Proteomes" id="UP000735302">
    <property type="component" value="Unassembled WGS sequence"/>
</dbReference>
<dbReference type="InterPro" id="IPR036397">
    <property type="entry name" value="RNaseH_sf"/>
</dbReference>
<organism evidence="1 2">
    <name type="scientific">Plakobranchus ocellatus</name>
    <dbReference type="NCBI Taxonomy" id="259542"/>
    <lineage>
        <taxon>Eukaryota</taxon>
        <taxon>Metazoa</taxon>
        <taxon>Spiralia</taxon>
        <taxon>Lophotrochozoa</taxon>
        <taxon>Mollusca</taxon>
        <taxon>Gastropoda</taxon>
        <taxon>Heterobranchia</taxon>
        <taxon>Euthyneura</taxon>
        <taxon>Panpulmonata</taxon>
        <taxon>Sacoglossa</taxon>
        <taxon>Placobranchoidea</taxon>
        <taxon>Plakobranchidae</taxon>
        <taxon>Plakobranchus</taxon>
    </lineage>
</organism>
<dbReference type="AlphaFoldDB" id="A0AAV4A377"/>
<reference evidence="1 2" key="1">
    <citation type="journal article" date="2021" name="Elife">
        <title>Chloroplast acquisition without the gene transfer in kleptoplastic sea slugs, Plakobranchus ocellatus.</title>
        <authorList>
            <person name="Maeda T."/>
            <person name="Takahashi S."/>
            <person name="Yoshida T."/>
            <person name="Shimamura S."/>
            <person name="Takaki Y."/>
            <person name="Nagai Y."/>
            <person name="Toyoda A."/>
            <person name="Suzuki Y."/>
            <person name="Arimoto A."/>
            <person name="Ishii H."/>
            <person name="Satoh N."/>
            <person name="Nishiyama T."/>
            <person name="Hasebe M."/>
            <person name="Maruyama T."/>
            <person name="Minagawa J."/>
            <person name="Obokata J."/>
            <person name="Shigenobu S."/>
        </authorList>
    </citation>
    <scope>NUCLEOTIDE SEQUENCE [LARGE SCALE GENOMIC DNA]</scope>
</reference>
<evidence type="ECO:0008006" key="3">
    <source>
        <dbReference type="Google" id="ProtNLM"/>
    </source>
</evidence>
<gene>
    <name evidence="1" type="ORF">PoB_002761300</name>
</gene>
<dbReference type="Gene3D" id="3.30.420.10">
    <property type="entry name" value="Ribonuclease H-like superfamily/Ribonuclease H"/>
    <property type="match status" value="1"/>
</dbReference>
<evidence type="ECO:0000313" key="1">
    <source>
        <dbReference type="EMBL" id="GFO01108.1"/>
    </source>
</evidence>
<name>A0AAV4A377_9GAST</name>
<keyword evidence="2" id="KW-1185">Reference proteome</keyword>
<evidence type="ECO:0000313" key="2">
    <source>
        <dbReference type="Proteomes" id="UP000735302"/>
    </source>
</evidence>